<dbReference type="Proteomes" id="UP000278222">
    <property type="component" value="Unassembled WGS sequence"/>
</dbReference>
<keyword evidence="2" id="KW-1134">Transmembrane beta strand</keyword>
<dbReference type="AlphaFoldDB" id="A0A3N1KR74"/>
<dbReference type="Gene3D" id="2.20.200.10">
    <property type="entry name" value="Outer membrane efflux proteins (OEP)"/>
    <property type="match status" value="1"/>
</dbReference>
<dbReference type="PANTHER" id="PTHR30203">
    <property type="entry name" value="OUTER MEMBRANE CATION EFFLUX PROTEIN"/>
    <property type="match status" value="1"/>
</dbReference>
<dbReference type="PROSITE" id="PS51257">
    <property type="entry name" value="PROKAR_LIPOPROTEIN"/>
    <property type="match status" value="1"/>
</dbReference>
<protein>
    <submittedName>
        <fullName evidence="3">Multidrug efflux system outer membrane protein</fullName>
    </submittedName>
</protein>
<proteinExistence type="inferred from homology"/>
<dbReference type="OrthoDB" id="9783100at2"/>
<reference evidence="3 4" key="1">
    <citation type="submission" date="2018-11" db="EMBL/GenBank/DDBJ databases">
        <title>Genomic Encyclopedia of Type Strains, Phase IV (KMG-IV): sequencing the most valuable type-strain genomes for metagenomic binning, comparative biology and taxonomic classification.</title>
        <authorList>
            <person name="Goeker M."/>
        </authorList>
    </citation>
    <scope>NUCLEOTIDE SEQUENCE [LARGE SCALE GENOMIC DNA]</scope>
    <source>
        <strain evidence="3 4">DSM 5900</strain>
    </source>
</reference>
<keyword evidence="4" id="KW-1185">Reference proteome</keyword>
<keyword evidence="2" id="KW-0564">Palmitate</keyword>
<comment type="subcellular location">
    <subcellularLocation>
        <location evidence="2">Cell membrane</location>
        <topology evidence="2">Lipid-anchor</topology>
    </subcellularLocation>
</comment>
<accession>A0A3N1KR74</accession>
<keyword evidence="2" id="KW-0812">Transmembrane</keyword>
<dbReference type="EMBL" id="RJKX01000020">
    <property type="protein sequence ID" value="ROP80840.1"/>
    <property type="molecule type" value="Genomic_DNA"/>
</dbReference>
<feature type="signal peptide" evidence="2">
    <location>
        <begin position="1"/>
        <end position="23"/>
    </location>
</feature>
<evidence type="ECO:0000313" key="3">
    <source>
        <dbReference type="EMBL" id="ROP80840.1"/>
    </source>
</evidence>
<dbReference type="SUPFAM" id="SSF56954">
    <property type="entry name" value="Outer membrane efflux proteins (OEP)"/>
    <property type="match status" value="1"/>
</dbReference>
<name>A0A3N1KR74_9PROT</name>
<gene>
    <name evidence="3" type="ORF">EDC65_5490</name>
</gene>
<keyword evidence="2" id="KW-0732">Signal</keyword>
<dbReference type="GO" id="GO:0005886">
    <property type="term" value="C:plasma membrane"/>
    <property type="evidence" value="ECO:0007669"/>
    <property type="project" value="UniProtKB-SubCell"/>
</dbReference>
<feature type="chain" id="PRO_5017846892" evidence="2">
    <location>
        <begin position="24"/>
        <end position="502"/>
    </location>
</feature>
<dbReference type="InterPro" id="IPR003423">
    <property type="entry name" value="OMP_efflux"/>
</dbReference>
<organism evidence="3 4">
    <name type="scientific">Stella humosa</name>
    <dbReference type="NCBI Taxonomy" id="94"/>
    <lineage>
        <taxon>Bacteria</taxon>
        <taxon>Pseudomonadati</taxon>
        <taxon>Pseudomonadota</taxon>
        <taxon>Alphaproteobacteria</taxon>
        <taxon>Rhodospirillales</taxon>
        <taxon>Stellaceae</taxon>
        <taxon>Stella</taxon>
    </lineage>
</organism>
<comment type="caution">
    <text evidence="3">The sequence shown here is derived from an EMBL/GenBank/DDBJ whole genome shotgun (WGS) entry which is preliminary data.</text>
</comment>
<sequence>MPKSLLSLAALGAVLAGCSLAPAYERPAAPVASFWPFGSGQEKPSADAAAARLPPAADIGWRGFFQDPRLQGLIAAALANNRDLRIAALNVEAARAQYQIESADLLPSVNGTAGATMQRTPGALSPAGRSTTSQTYSVGLGLTAYEVDLFGRIRSLRDTALETYFSLDQTRTAAQISLVSQVANAYLTLLADAQLLRLTRETLASQRESYELTRASYDRGVATELDLRQVETLMRTAETNISIYNRRLATDRNQLEFLTGQPLPEDFVASLGDGEALDRQGMLADLPAGLPSDLLERRPDIRSAEYDLRAANANIGAARAAFFPRITLTAGIGTASTSLDGLFRAGSSTWNFLPSISVPIFDAGANQAGLDLARVRRNIQVAQYEKAIQNAFGEVADALAIRATYDTQIRSQEALVAANEQSFRLADMRYRSGIDSYLATLVNQRALYQSQQELILMRLARLSNLVILYKVLGGGWTAETMAGPAPVPPAPPTMVDGVLNRR</sequence>
<evidence type="ECO:0000256" key="2">
    <source>
        <dbReference type="RuleBase" id="RU362097"/>
    </source>
</evidence>
<dbReference type="GO" id="GO:0015562">
    <property type="term" value="F:efflux transmembrane transporter activity"/>
    <property type="evidence" value="ECO:0007669"/>
    <property type="project" value="InterPro"/>
</dbReference>
<evidence type="ECO:0000256" key="1">
    <source>
        <dbReference type="ARBA" id="ARBA00007613"/>
    </source>
</evidence>
<dbReference type="Gene3D" id="1.20.1600.10">
    <property type="entry name" value="Outer membrane efflux proteins (OEP)"/>
    <property type="match status" value="1"/>
</dbReference>
<dbReference type="InterPro" id="IPR010131">
    <property type="entry name" value="MdtP/NodT-like"/>
</dbReference>
<keyword evidence="2" id="KW-0449">Lipoprotein</keyword>
<comment type="similarity">
    <text evidence="1 2">Belongs to the outer membrane factor (OMF) (TC 1.B.17) family.</text>
</comment>
<evidence type="ECO:0000313" key="4">
    <source>
        <dbReference type="Proteomes" id="UP000278222"/>
    </source>
</evidence>
<dbReference type="PANTHER" id="PTHR30203:SF32">
    <property type="entry name" value="CATION EFFLUX SYSTEM PROTEIN CUSC"/>
    <property type="match status" value="1"/>
</dbReference>
<keyword evidence="2" id="KW-0472">Membrane</keyword>
<dbReference type="RefSeq" id="WP_123695742.1">
    <property type="nucleotide sequence ID" value="NZ_AP019700.1"/>
</dbReference>
<dbReference type="NCBIfam" id="TIGR01845">
    <property type="entry name" value="outer_NodT"/>
    <property type="match status" value="1"/>
</dbReference>
<dbReference type="Pfam" id="PF02321">
    <property type="entry name" value="OEP"/>
    <property type="match status" value="2"/>
</dbReference>